<evidence type="ECO:0000259" key="2">
    <source>
        <dbReference type="PROSITE" id="PS50181"/>
    </source>
</evidence>
<reference evidence="4" key="1">
    <citation type="submission" date="2025-08" db="UniProtKB">
        <authorList>
            <consortium name="RefSeq"/>
        </authorList>
    </citation>
    <scope>IDENTIFICATION</scope>
    <source>
        <tissue evidence="4">Muscle</tissue>
    </source>
</reference>
<evidence type="ECO:0000313" key="3">
    <source>
        <dbReference type="Proteomes" id="UP000694941"/>
    </source>
</evidence>
<dbReference type="Gene3D" id="3.80.10.10">
    <property type="entry name" value="Ribonuclease Inhibitor"/>
    <property type="match status" value="2"/>
</dbReference>
<feature type="non-terminal residue" evidence="4">
    <location>
        <position position="1"/>
    </location>
</feature>
<dbReference type="SMART" id="SM00256">
    <property type="entry name" value="FBOX"/>
    <property type="match status" value="1"/>
</dbReference>
<dbReference type="PANTHER" id="PTHR13318:SF190">
    <property type="entry name" value="PARTNER OF PAIRED, ISOFORM B"/>
    <property type="match status" value="1"/>
</dbReference>
<proteinExistence type="predicted"/>
<dbReference type="InterPro" id="IPR006553">
    <property type="entry name" value="Leu-rich_rpt_Cys-con_subtyp"/>
</dbReference>
<dbReference type="InterPro" id="IPR001810">
    <property type="entry name" value="F-box_dom"/>
</dbReference>
<dbReference type="Pfam" id="PF00646">
    <property type="entry name" value="F-box"/>
    <property type="match status" value="1"/>
</dbReference>
<keyword evidence="3" id="KW-1185">Reference proteome</keyword>
<dbReference type="Proteomes" id="UP000694941">
    <property type="component" value="Unplaced"/>
</dbReference>
<dbReference type="InterPro" id="IPR032675">
    <property type="entry name" value="LRR_dom_sf"/>
</dbReference>
<dbReference type="InterPro" id="IPR036047">
    <property type="entry name" value="F-box-like_dom_sf"/>
</dbReference>
<sequence>IKNQFQKKVSLYEIFSSCIQLYFIFHAHNFGFRDLRVFPAEEKRTAKLYQEARKNLSRESSEEHEDCLSAEESSPKTVPVLCENINDLNEDILLMIFSYLEIKDRIRFERVCKKWKTLLSRVWHTQETLHFHNVFSVFRGSPLTTQILKSLLRRCGPGLKTLDLSTASHQLDFQVTEILGQFSPNLESINLSGIDLTNVSLQQMSQKCRNLKMVVLQRCLNIGEKGVWWLFNLCKDLEYVDLSRNMKITGQCFHIAGPHLRRVVLNACSQLSPAGVGKIAIKCPQLRALYLNDCSQITDQAVVTLCKNLPELQVLHLGGVFIQLSASGLCHIGRLQNLEELSLSHNAVVNDDVIDAVSHGCEKLRYLDISGCNEGVTDLSLESLSTSLQLRTLYISYCGK</sequence>
<dbReference type="RefSeq" id="XP_013792153.2">
    <property type="nucleotide sequence ID" value="XM_013936699.2"/>
</dbReference>
<dbReference type="PANTHER" id="PTHR13318">
    <property type="entry name" value="PARTNER OF PAIRED, ISOFORM B-RELATED"/>
    <property type="match status" value="1"/>
</dbReference>
<protein>
    <submittedName>
        <fullName evidence="4">RNA-binding protein EEED8.10</fullName>
    </submittedName>
</protein>
<feature type="domain" description="F-box" evidence="2">
    <location>
        <begin position="82"/>
        <end position="126"/>
    </location>
</feature>
<organism evidence="3 4">
    <name type="scientific">Limulus polyphemus</name>
    <name type="common">Atlantic horseshoe crab</name>
    <dbReference type="NCBI Taxonomy" id="6850"/>
    <lineage>
        <taxon>Eukaryota</taxon>
        <taxon>Metazoa</taxon>
        <taxon>Ecdysozoa</taxon>
        <taxon>Arthropoda</taxon>
        <taxon>Chelicerata</taxon>
        <taxon>Merostomata</taxon>
        <taxon>Xiphosura</taxon>
        <taxon>Limulidae</taxon>
        <taxon>Limulus</taxon>
    </lineage>
</organism>
<gene>
    <name evidence="4" type="primary">LOC106476028</name>
</gene>
<keyword evidence="1" id="KW-0833">Ubl conjugation pathway</keyword>
<feature type="non-terminal residue" evidence="4">
    <location>
        <position position="400"/>
    </location>
</feature>
<accession>A0ABM1C0L3</accession>
<dbReference type="GeneID" id="106476028"/>
<name>A0ABM1C0L3_LIMPO</name>
<dbReference type="PROSITE" id="PS50181">
    <property type="entry name" value="FBOX"/>
    <property type="match status" value="1"/>
</dbReference>
<evidence type="ECO:0000313" key="4">
    <source>
        <dbReference type="RefSeq" id="XP_013792153.2"/>
    </source>
</evidence>
<dbReference type="SUPFAM" id="SSF81383">
    <property type="entry name" value="F-box domain"/>
    <property type="match status" value="1"/>
</dbReference>
<dbReference type="SUPFAM" id="SSF52047">
    <property type="entry name" value="RNI-like"/>
    <property type="match status" value="1"/>
</dbReference>
<evidence type="ECO:0000256" key="1">
    <source>
        <dbReference type="ARBA" id="ARBA00022786"/>
    </source>
</evidence>
<dbReference type="SMART" id="SM00367">
    <property type="entry name" value="LRR_CC"/>
    <property type="match status" value="6"/>
</dbReference>